<dbReference type="AlphaFoldDB" id="A0A2Y9D1N0"/>
<keyword evidence="3" id="KW-1185">Reference proteome</keyword>
<evidence type="ECO:0000313" key="2">
    <source>
        <dbReference type="EnsemblMetazoa" id="ADIR016068-PA"/>
    </source>
</evidence>
<feature type="chain" id="PRO_5015954251" description="Protein TsetseEP domain-containing protein" evidence="1">
    <location>
        <begin position="22"/>
        <end position="514"/>
    </location>
</feature>
<dbReference type="EnsemblMetazoa" id="ADIR016068-RA">
    <property type="protein sequence ID" value="ADIR016068-PA"/>
    <property type="gene ID" value="ADIR016068"/>
</dbReference>
<evidence type="ECO:0008006" key="4">
    <source>
        <dbReference type="Google" id="ProtNLM"/>
    </source>
</evidence>
<accession>A0A2Y9D1N0</accession>
<reference evidence="3" key="1">
    <citation type="submission" date="2013-03" db="EMBL/GenBank/DDBJ databases">
        <title>The Genome Sequence of Anopheles dirus WRAIR2.</title>
        <authorList>
            <consortium name="The Broad Institute Genomics Platform"/>
            <person name="Neafsey D.E."/>
            <person name="Walton C."/>
            <person name="Walker B."/>
            <person name="Young S.K."/>
            <person name="Zeng Q."/>
            <person name="Gargeya S."/>
            <person name="Fitzgerald M."/>
            <person name="Haas B."/>
            <person name="Abouelleil A."/>
            <person name="Allen A.W."/>
            <person name="Alvarado L."/>
            <person name="Arachchi H.M."/>
            <person name="Berlin A.M."/>
            <person name="Chapman S.B."/>
            <person name="Gainer-Dewar J."/>
            <person name="Goldberg J."/>
            <person name="Griggs A."/>
            <person name="Gujja S."/>
            <person name="Hansen M."/>
            <person name="Howarth C."/>
            <person name="Imamovic A."/>
            <person name="Ireland A."/>
            <person name="Larimer J."/>
            <person name="McCowan C."/>
            <person name="Murphy C."/>
            <person name="Pearson M."/>
            <person name="Poon T.W."/>
            <person name="Priest M."/>
            <person name="Roberts A."/>
            <person name="Saif S."/>
            <person name="Shea T."/>
            <person name="Sisk P."/>
            <person name="Sykes S."/>
            <person name="Wortman J."/>
            <person name="Nusbaum C."/>
            <person name="Birren B."/>
        </authorList>
    </citation>
    <scope>NUCLEOTIDE SEQUENCE [LARGE SCALE GENOMIC DNA]</scope>
    <source>
        <strain evidence="3">WRAIR2</strain>
    </source>
</reference>
<evidence type="ECO:0000313" key="3">
    <source>
        <dbReference type="Proteomes" id="UP000075884"/>
    </source>
</evidence>
<protein>
    <recommendedName>
        <fullName evidence="4">Protein TsetseEP domain-containing protein</fullName>
    </recommendedName>
</protein>
<evidence type="ECO:0000256" key="1">
    <source>
        <dbReference type="SAM" id="SignalP"/>
    </source>
</evidence>
<sequence length="514" mass="54659">MGMLGVAAVFLVPLLSGLANASPDLGLDIAIDYVSQNNPNVLSSANMVGSATSDLQGVIGGYQISKLNGSTALVTSGEALVSLVGNITVNVNEVLRNISVVASQRQTAPSCMFASMNSTIDRAFVALDQAGGLITLIQTSTSTLNGGALTSWLAMIQTAMQDVTTYLDMLYKEVNAVLAAGPLSANTVNANIRPATLFNLAGSISVVTTAEKGLVTTVRSIRSAFEQASNVLQSYSNDMTNALNSVNNTQRDYYNQVVGRISSYQGKVTWEAGFSISDIVNTLPRLNPFIQDQVTRTTAQSLNTSISTTTADIQTAANVFTRNLQSQMTLMFTGAEAFVQFTVKALVPVFDSSIFKLAATMSNGGVYSTSCKDRYGGAIMNLENNMRDQLQRCFNDYANTGYTDSFISEYNQVIREQTRSIANRINWCLGLGSTTSSTIIKAGIAKCLSETVALSQAMMTDVSFQTKVVVAMINLESLATVQTVESCVNIMSKGLVAKATALDSLLAACQSSNQ</sequence>
<organism evidence="2 3">
    <name type="scientific">Anopheles dirus</name>
    <dbReference type="NCBI Taxonomy" id="7168"/>
    <lineage>
        <taxon>Eukaryota</taxon>
        <taxon>Metazoa</taxon>
        <taxon>Ecdysozoa</taxon>
        <taxon>Arthropoda</taxon>
        <taxon>Hexapoda</taxon>
        <taxon>Insecta</taxon>
        <taxon>Pterygota</taxon>
        <taxon>Neoptera</taxon>
        <taxon>Endopterygota</taxon>
        <taxon>Diptera</taxon>
        <taxon>Nematocera</taxon>
        <taxon>Culicoidea</taxon>
        <taxon>Culicidae</taxon>
        <taxon>Anophelinae</taxon>
        <taxon>Anopheles</taxon>
    </lineage>
</organism>
<name>A0A2Y9D1N0_9DIPT</name>
<keyword evidence="1" id="KW-0732">Signal</keyword>
<dbReference type="Proteomes" id="UP000075884">
    <property type="component" value="Unassembled WGS sequence"/>
</dbReference>
<proteinExistence type="predicted"/>
<dbReference type="VEuPathDB" id="VectorBase:ADIR016068"/>
<reference evidence="2" key="2">
    <citation type="submission" date="2020-05" db="UniProtKB">
        <authorList>
            <consortium name="EnsemblMetazoa"/>
        </authorList>
    </citation>
    <scope>IDENTIFICATION</scope>
    <source>
        <strain evidence="2">WRAIR2</strain>
    </source>
</reference>
<feature type="signal peptide" evidence="1">
    <location>
        <begin position="1"/>
        <end position="21"/>
    </location>
</feature>